<dbReference type="InterPro" id="IPR011284">
    <property type="entry name" value="3oxo_ACP_reduc"/>
</dbReference>
<comment type="pathway">
    <text evidence="1 8">Lipid metabolism; fatty acid biosynthesis.</text>
</comment>
<dbReference type="PRINTS" id="PR00081">
    <property type="entry name" value="GDHRDH"/>
</dbReference>
<keyword evidence="8" id="KW-0444">Lipid biosynthesis</keyword>
<dbReference type="SUPFAM" id="SSF51735">
    <property type="entry name" value="NAD(P)-binding Rossmann-fold domains"/>
    <property type="match status" value="1"/>
</dbReference>
<comment type="subunit">
    <text evidence="8">Homotetramer.</text>
</comment>
<sequence>MLEGKIALVTGASRGIGRAVALELARQGANVAVNYAGSEAKANEVVDMIRSLGREAFAVQADVARAEDVERMVKTVLDQFGRLDILVNNAGITRDNLLMRMKEEEWDAVINTNLKGVFLCTKAVTRPMMKQRYGRIINVASVVGVIGNPGQANYVAAKAGVIGLTKTAARELASRNITVNAIAPGFITTDMTEALSAELKEEMLKQIPLARFGEPDDVARVVAFLASDAAGYMTGQTLHVDGGMVMP</sequence>
<name>A0ABY9QEQ4_GEOTD</name>
<organism evidence="10 11">
    <name type="scientific">Geobacillus thermodenitrificans</name>
    <dbReference type="NCBI Taxonomy" id="33940"/>
    <lineage>
        <taxon>Bacteria</taxon>
        <taxon>Bacillati</taxon>
        <taxon>Bacillota</taxon>
        <taxon>Bacilli</taxon>
        <taxon>Bacillales</taxon>
        <taxon>Anoxybacillaceae</taxon>
        <taxon>Geobacillus</taxon>
    </lineage>
</organism>
<evidence type="ECO:0000256" key="6">
    <source>
        <dbReference type="ARBA" id="ARBA00023160"/>
    </source>
</evidence>
<dbReference type="GO" id="GO:0004316">
    <property type="term" value="F:3-oxoacyl-[acyl-carrier-protein] reductase (NADPH) activity"/>
    <property type="evidence" value="ECO:0007669"/>
    <property type="project" value="UniProtKB-EC"/>
</dbReference>
<gene>
    <name evidence="10" type="primary">fabG</name>
    <name evidence="10" type="ORF">HSX42_06350</name>
</gene>
<keyword evidence="11" id="KW-1185">Reference proteome</keyword>
<protein>
    <recommendedName>
        <fullName evidence="3 8">3-oxoacyl-[acyl-carrier-protein] reductase</fullName>
        <ecNumber evidence="3 8">1.1.1.100</ecNumber>
    </recommendedName>
</protein>
<dbReference type="EC" id="1.1.1.100" evidence="3 8"/>
<keyword evidence="8" id="KW-0443">Lipid metabolism</keyword>
<dbReference type="NCBIfam" id="TIGR01830">
    <property type="entry name" value="3oxo_ACP_reduc"/>
    <property type="match status" value="1"/>
</dbReference>
<dbReference type="NCBIfam" id="NF004197">
    <property type="entry name" value="PRK05653.1-1"/>
    <property type="match status" value="1"/>
</dbReference>
<dbReference type="PANTHER" id="PTHR42879">
    <property type="entry name" value="3-OXOACYL-(ACYL-CARRIER-PROTEIN) REDUCTASE"/>
    <property type="match status" value="1"/>
</dbReference>
<accession>A0ABY9QEQ4</accession>
<proteinExistence type="inferred from homology"/>
<keyword evidence="5 8" id="KW-0560">Oxidoreductase</keyword>
<evidence type="ECO:0000256" key="3">
    <source>
        <dbReference type="ARBA" id="ARBA00012948"/>
    </source>
</evidence>
<reference evidence="10 11" key="1">
    <citation type="submission" date="2023-08" db="EMBL/GenBank/DDBJ databases">
        <title>Complete genome sequence of Geobacillus thermodenitrificans K1041, a genetically tractable strain representative of the genus Geobacillus.</title>
        <authorList>
            <person name="Kani S."/>
            <person name="Suzuki H."/>
        </authorList>
    </citation>
    <scope>NUCLEOTIDE SEQUENCE [LARGE SCALE GENOMIC DNA]</scope>
    <source>
        <strain evidence="10 11">K1041</strain>
    </source>
</reference>
<keyword evidence="6 8" id="KW-0275">Fatty acid biosynthesis</keyword>
<evidence type="ECO:0000259" key="9">
    <source>
        <dbReference type="SMART" id="SM00822"/>
    </source>
</evidence>
<dbReference type="InterPro" id="IPR036291">
    <property type="entry name" value="NAD(P)-bd_dom_sf"/>
</dbReference>
<comment type="similarity">
    <text evidence="2 8">Belongs to the short-chain dehydrogenases/reductases (SDR) family.</text>
</comment>
<dbReference type="PANTHER" id="PTHR42879:SF2">
    <property type="entry name" value="3-OXOACYL-[ACYL-CARRIER-PROTEIN] REDUCTASE FABG"/>
    <property type="match status" value="1"/>
</dbReference>
<dbReference type="NCBIfam" id="NF009466">
    <property type="entry name" value="PRK12826.1-2"/>
    <property type="match status" value="1"/>
</dbReference>
<feature type="domain" description="Ketoreductase" evidence="9">
    <location>
        <begin position="5"/>
        <end position="185"/>
    </location>
</feature>
<dbReference type="NCBIfam" id="NF004199">
    <property type="entry name" value="PRK05653.1-4"/>
    <property type="match status" value="1"/>
</dbReference>
<evidence type="ECO:0000256" key="4">
    <source>
        <dbReference type="ARBA" id="ARBA00022832"/>
    </source>
</evidence>
<dbReference type="InterPro" id="IPR002347">
    <property type="entry name" value="SDR_fam"/>
</dbReference>
<evidence type="ECO:0000256" key="1">
    <source>
        <dbReference type="ARBA" id="ARBA00005194"/>
    </source>
</evidence>
<dbReference type="NCBIfam" id="NF005559">
    <property type="entry name" value="PRK07231.1"/>
    <property type="match status" value="1"/>
</dbReference>
<dbReference type="PROSITE" id="PS00061">
    <property type="entry name" value="ADH_SHORT"/>
    <property type="match status" value="1"/>
</dbReference>
<dbReference type="Gene3D" id="3.40.50.720">
    <property type="entry name" value="NAD(P)-binding Rossmann-like Domain"/>
    <property type="match status" value="1"/>
</dbReference>
<evidence type="ECO:0000313" key="11">
    <source>
        <dbReference type="Proteomes" id="UP001297580"/>
    </source>
</evidence>
<comment type="catalytic activity">
    <reaction evidence="7 8">
        <text>a (3R)-hydroxyacyl-[ACP] + NADP(+) = a 3-oxoacyl-[ACP] + NADPH + H(+)</text>
        <dbReference type="Rhea" id="RHEA:17397"/>
        <dbReference type="Rhea" id="RHEA-COMP:9916"/>
        <dbReference type="Rhea" id="RHEA-COMP:9945"/>
        <dbReference type="ChEBI" id="CHEBI:15378"/>
        <dbReference type="ChEBI" id="CHEBI:57783"/>
        <dbReference type="ChEBI" id="CHEBI:58349"/>
        <dbReference type="ChEBI" id="CHEBI:78776"/>
        <dbReference type="ChEBI" id="CHEBI:78827"/>
        <dbReference type="EC" id="1.1.1.100"/>
    </reaction>
</comment>
<dbReference type="EMBL" id="CP133461">
    <property type="protein sequence ID" value="WMV77377.1"/>
    <property type="molecule type" value="Genomic_DNA"/>
</dbReference>
<evidence type="ECO:0000313" key="10">
    <source>
        <dbReference type="EMBL" id="WMV77377.1"/>
    </source>
</evidence>
<dbReference type="Pfam" id="PF13561">
    <property type="entry name" value="adh_short_C2"/>
    <property type="match status" value="1"/>
</dbReference>
<comment type="function">
    <text evidence="8">Catalyzes the NADPH-dependent reduction of beta-ketoacyl-ACP substrates to beta-hydroxyacyl-ACP products, the first reductive step in the elongation cycle of fatty acid biosynthesis.</text>
</comment>
<evidence type="ECO:0000256" key="5">
    <source>
        <dbReference type="ARBA" id="ARBA00023002"/>
    </source>
</evidence>
<dbReference type="Proteomes" id="UP001297580">
    <property type="component" value="Chromosome"/>
</dbReference>
<dbReference type="RefSeq" id="WP_008878621.1">
    <property type="nucleotide sequence ID" value="NZ_CP017690.1"/>
</dbReference>
<dbReference type="InterPro" id="IPR050259">
    <property type="entry name" value="SDR"/>
</dbReference>
<evidence type="ECO:0000256" key="8">
    <source>
        <dbReference type="RuleBase" id="RU366074"/>
    </source>
</evidence>
<dbReference type="SMART" id="SM00822">
    <property type="entry name" value="PKS_KR"/>
    <property type="match status" value="1"/>
</dbReference>
<dbReference type="InterPro" id="IPR020904">
    <property type="entry name" value="Sc_DH/Rdtase_CS"/>
</dbReference>
<evidence type="ECO:0000256" key="7">
    <source>
        <dbReference type="ARBA" id="ARBA00048508"/>
    </source>
</evidence>
<dbReference type="CDD" id="cd05333">
    <property type="entry name" value="BKR_SDR_c"/>
    <property type="match status" value="1"/>
</dbReference>
<dbReference type="PRINTS" id="PR00080">
    <property type="entry name" value="SDRFAMILY"/>
</dbReference>
<keyword evidence="4 8" id="KW-0276">Fatty acid metabolism</keyword>
<dbReference type="InterPro" id="IPR057326">
    <property type="entry name" value="KR_dom"/>
</dbReference>
<evidence type="ECO:0000256" key="2">
    <source>
        <dbReference type="ARBA" id="ARBA00006484"/>
    </source>
</evidence>
<dbReference type="GeneID" id="87621364"/>
<keyword evidence="8" id="KW-0521">NADP</keyword>
<dbReference type="NCBIfam" id="NF004198">
    <property type="entry name" value="PRK05653.1-3"/>
    <property type="match status" value="1"/>
</dbReference>
<dbReference type="NCBIfam" id="NF004200">
    <property type="entry name" value="PRK05653.1-5"/>
    <property type="match status" value="1"/>
</dbReference>